<feature type="domain" description="Transposase IS4-like" evidence="1">
    <location>
        <begin position="209"/>
        <end position="488"/>
    </location>
</feature>
<dbReference type="Proteomes" id="UP001165481">
    <property type="component" value="Unassembled WGS sequence"/>
</dbReference>
<evidence type="ECO:0000313" key="4">
    <source>
        <dbReference type="EMBL" id="MDL2060132.1"/>
    </source>
</evidence>
<dbReference type="PANTHER" id="PTHR34614:SF2">
    <property type="entry name" value="TRANSPOSASE IS4-LIKE DOMAIN-CONTAINING PROTEIN"/>
    <property type="match status" value="1"/>
</dbReference>
<dbReference type="EMBL" id="JAKZJU020000001">
    <property type="protein sequence ID" value="MDL2060070.1"/>
    <property type="molecule type" value="Genomic_DNA"/>
</dbReference>
<dbReference type="SUPFAM" id="SSF53098">
    <property type="entry name" value="Ribonuclease H-like"/>
    <property type="match status" value="1"/>
</dbReference>
<evidence type="ECO:0000259" key="1">
    <source>
        <dbReference type="Pfam" id="PF01609"/>
    </source>
</evidence>
<evidence type="ECO:0000313" key="3">
    <source>
        <dbReference type="EMBL" id="MDL2060070.1"/>
    </source>
</evidence>
<evidence type="ECO:0000313" key="2">
    <source>
        <dbReference type="EMBL" id="MDL2059122.1"/>
    </source>
</evidence>
<dbReference type="Pfam" id="PF01609">
    <property type="entry name" value="DDE_Tnp_1"/>
    <property type="match status" value="1"/>
</dbReference>
<proteinExistence type="predicted"/>
<dbReference type="EMBL" id="JAKZJU020000001">
    <property type="protein sequence ID" value="MDL2059122.1"/>
    <property type="molecule type" value="Genomic_DNA"/>
</dbReference>
<name>A0ABT7IP12_9BURK</name>
<organism evidence="4 5">
    <name type="scientific">Mesosutterella faecium</name>
    <dbReference type="NCBI Taxonomy" id="2925194"/>
    <lineage>
        <taxon>Bacteria</taxon>
        <taxon>Pseudomonadati</taxon>
        <taxon>Pseudomonadota</taxon>
        <taxon>Betaproteobacteria</taxon>
        <taxon>Burkholderiales</taxon>
        <taxon>Sutterellaceae</taxon>
        <taxon>Mesosutterella</taxon>
    </lineage>
</organism>
<accession>A0ABT7IP12</accession>
<dbReference type="InterPro" id="IPR012337">
    <property type="entry name" value="RNaseH-like_sf"/>
</dbReference>
<dbReference type="PANTHER" id="PTHR34614">
    <property type="match status" value="1"/>
</dbReference>
<dbReference type="InterPro" id="IPR002559">
    <property type="entry name" value="Transposase_11"/>
</dbReference>
<reference evidence="4" key="1">
    <citation type="submission" date="2023-03" db="EMBL/GenBank/DDBJ databases">
        <title>Mesosutterella sp. nov. isolated from porcine feces.</title>
        <authorList>
            <person name="Yu S."/>
        </authorList>
    </citation>
    <scope>NUCLEOTIDE SEQUENCE</scope>
    <source>
        <strain evidence="4">AGMB02718</strain>
    </source>
</reference>
<sequence>MRRNNPDRWHFTVETNAQGLSYVYAYQTRWDPVKKQSRRSAKRYAGRLHEDGRVSFGKRFLADFPAYAEGDFFYGVDKTLVDEVTYRQDFPAAPGPKPEEDPELDETLSAGVTWAAESIADQSGMRSDLKAVFGDDANDLLALAIYKLDNGGSMAACEDWRRNVYLQTRSRLSSQRISELMESVKQKNVESYFALRHQRILEQARSRQEKTFYALDNTSVSTYSTTIDDAEFGHAKRDPELRQINYTFVCDQATGDIAYAHAYAGSVNDVTALSDILYRMKSAGFDLEDTVLVTDRGYGSLYNVQKMLDLELRFIQGVRRAEDSVLRALDRYSASLRDVSFYNPRLEVYARTIKEDWTRNTDFGPVGKPVYVHLYRFPGGDELEMKQLAARIEDLLDILNEGGRRPDDLWRSCGRFVEKVSGRNGALRWVRKDDAMRDACRYAGMFVLRTNEEEDPFRALWAYRLRGRVELDFNQFKNQVDGDRLRCSQTGYIGKLFICTLAAAIRLMMLKRARDCAAPGVSLPHNSIDCLLAKLRCIKADKRPSGNAWVTRPITKKQRDFLSLLLSVPFPPKVLR</sequence>
<dbReference type="EMBL" id="JAKZJU020000001">
    <property type="protein sequence ID" value="MDL2060132.1"/>
    <property type="molecule type" value="Genomic_DNA"/>
</dbReference>
<comment type="caution">
    <text evidence="4">The sequence shown here is derived from an EMBL/GenBank/DDBJ whole genome shotgun (WGS) entry which is preliminary data.</text>
</comment>
<keyword evidence="5" id="KW-1185">Reference proteome</keyword>
<protein>
    <submittedName>
        <fullName evidence="4">Transposase</fullName>
    </submittedName>
</protein>
<gene>
    <name evidence="2" type="ORF">MUN46_004085</name>
    <name evidence="3" type="ORF">MUN46_009005</name>
    <name evidence="4" type="ORF">MUN46_009315</name>
</gene>
<evidence type="ECO:0000313" key="5">
    <source>
        <dbReference type="Proteomes" id="UP001165481"/>
    </source>
</evidence>
<dbReference type="RefSeq" id="WP_285230558.1">
    <property type="nucleotide sequence ID" value="NZ_JAKZJU020000001.1"/>
</dbReference>